<feature type="domain" description="Transposase (putative) gypsy type" evidence="1">
    <location>
        <begin position="100"/>
        <end position="165"/>
    </location>
</feature>
<accession>A0AAV5M0N1</accession>
<dbReference type="Pfam" id="PF04195">
    <property type="entry name" value="Transposase_28"/>
    <property type="match status" value="1"/>
</dbReference>
<sequence length="543" mass="60769">MSSEETISDERVKGRFEGVEGRDLGVLLNILEREDEREECFNPEEEIVCKVMGYETSLENRSGLAHLVENYEVPGHVLVRPAGKRKRACSAPRDHWMPFYSHYLAAGLRFPFPNLLVWLLMEYSLGLTQLTPNAMRLIVAFAVYGRSRGVAFPTASVFKYFYVLNAGSGKEKGWYYFSGRVVNKKRRGLFSAGPSSIQRWKDKFFFVDDTEWDKTDAELEDVRMLDRGDEGLLDAMEYTSQKMLDAAEIYGLTSQSGGEMNKFLEAAGGVGIPKKGRGKRGRGAYCCKKKESGATRGYEGGGRTCDFTPPYRGPLQPQLLTWQLHSGNKGNVIVANLPIAISLLTLGKETMSSNPPNPIIGPSRTKLLILSAGVATVQSNENDQVKTQVVKLITEDEDEAIKAKVQLMEETLKSMQGVQTKKPVDISSLCFFPNIQLPHKFKLPEFDDYNSASHPYAHLTTYCRKMTRYANDEKLVIHYFQESLVVSCCGRTVGDGIKSSVILDSQAIKDILEQHQNEIFNQMVALGELTPILTNKPPNPLPF</sequence>
<dbReference type="EMBL" id="BPVZ01000164">
    <property type="protein sequence ID" value="GKV43065.1"/>
    <property type="molecule type" value="Genomic_DNA"/>
</dbReference>
<dbReference type="PANTHER" id="PTHR31099">
    <property type="entry name" value="OS06G0165300 PROTEIN"/>
    <property type="match status" value="1"/>
</dbReference>
<name>A0AAV5M0N1_9ROSI</name>
<comment type="caution">
    <text evidence="2">The sequence shown here is derived from an EMBL/GenBank/DDBJ whole genome shotgun (WGS) entry which is preliminary data.</text>
</comment>
<gene>
    <name evidence="2" type="ORF">SLEP1_g50405</name>
</gene>
<dbReference type="PANTHER" id="PTHR31099:SF28">
    <property type="entry name" value="F5J5.12"/>
    <property type="match status" value="1"/>
</dbReference>
<reference evidence="2 3" key="1">
    <citation type="journal article" date="2021" name="Commun. Biol.">
        <title>The genome of Shorea leprosula (Dipterocarpaceae) highlights the ecological relevance of drought in aseasonal tropical rainforests.</title>
        <authorList>
            <person name="Ng K.K.S."/>
            <person name="Kobayashi M.J."/>
            <person name="Fawcett J.A."/>
            <person name="Hatakeyama M."/>
            <person name="Paape T."/>
            <person name="Ng C.H."/>
            <person name="Ang C.C."/>
            <person name="Tnah L.H."/>
            <person name="Lee C.T."/>
            <person name="Nishiyama T."/>
            <person name="Sese J."/>
            <person name="O'Brien M.J."/>
            <person name="Copetti D."/>
            <person name="Mohd Noor M.I."/>
            <person name="Ong R.C."/>
            <person name="Putra M."/>
            <person name="Sireger I.Z."/>
            <person name="Indrioko S."/>
            <person name="Kosugi Y."/>
            <person name="Izuno A."/>
            <person name="Isagi Y."/>
            <person name="Lee S.L."/>
            <person name="Shimizu K.K."/>
        </authorList>
    </citation>
    <scope>NUCLEOTIDE SEQUENCE [LARGE SCALE GENOMIC DNA]</scope>
    <source>
        <strain evidence="2">214</strain>
    </source>
</reference>
<keyword evidence="3" id="KW-1185">Reference proteome</keyword>
<evidence type="ECO:0000313" key="2">
    <source>
        <dbReference type="EMBL" id="GKV43065.1"/>
    </source>
</evidence>
<organism evidence="2 3">
    <name type="scientific">Rubroshorea leprosula</name>
    <dbReference type="NCBI Taxonomy" id="152421"/>
    <lineage>
        <taxon>Eukaryota</taxon>
        <taxon>Viridiplantae</taxon>
        <taxon>Streptophyta</taxon>
        <taxon>Embryophyta</taxon>
        <taxon>Tracheophyta</taxon>
        <taxon>Spermatophyta</taxon>
        <taxon>Magnoliopsida</taxon>
        <taxon>eudicotyledons</taxon>
        <taxon>Gunneridae</taxon>
        <taxon>Pentapetalae</taxon>
        <taxon>rosids</taxon>
        <taxon>malvids</taxon>
        <taxon>Malvales</taxon>
        <taxon>Dipterocarpaceae</taxon>
        <taxon>Rubroshorea</taxon>
    </lineage>
</organism>
<dbReference type="AlphaFoldDB" id="A0AAV5M0N1"/>
<evidence type="ECO:0000259" key="1">
    <source>
        <dbReference type="Pfam" id="PF04195"/>
    </source>
</evidence>
<proteinExistence type="predicted"/>
<protein>
    <recommendedName>
        <fullName evidence="1">Transposase (putative) gypsy type domain-containing protein</fullName>
    </recommendedName>
</protein>
<evidence type="ECO:0000313" key="3">
    <source>
        <dbReference type="Proteomes" id="UP001054252"/>
    </source>
</evidence>
<dbReference type="Proteomes" id="UP001054252">
    <property type="component" value="Unassembled WGS sequence"/>
</dbReference>
<dbReference type="InterPro" id="IPR007321">
    <property type="entry name" value="Transposase_28"/>
</dbReference>